<dbReference type="SMART" id="SM00539">
    <property type="entry name" value="NIDO"/>
    <property type="match status" value="1"/>
</dbReference>
<keyword evidence="2" id="KW-0812">Transmembrane</keyword>
<proteinExistence type="predicted"/>
<reference evidence="4" key="2">
    <citation type="submission" date="2025-08" db="UniProtKB">
        <authorList>
            <consortium name="Ensembl"/>
        </authorList>
    </citation>
    <scope>IDENTIFICATION</scope>
</reference>
<keyword evidence="2" id="KW-0472">Membrane</keyword>
<dbReference type="GeneTree" id="ENSGT00940000164679"/>
<sequence>SCAVKYTQSRQVLLVVLNVLTLIVLIISMVILFFHFFFLIQHILFFLGPLYPINGIASSQSDDGSSPQISLNRPFVFFGQTYNQIYVNHNGHLTFDAAWSSFSPQMFPMHGSRDIIAPLWVDLDNRENGQVYYNQYNSASVLQQATQDINSYFPWTELQCGLLSNNWHRKSTWSKRGISFQAVLISGGQYSFVLMNYGVIAATSRHIQAGYDTVHSAHHFSIPGSFSSNSSGPDSNFRLSSNVNVAGRWAFRVDRGSTGSTVPVHRSAPAPHQACNVSDNPAPFPKSAGKVPFSSPARQCRDAPAQ</sequence>
<dbReference type="InterPro" id="IPR052749">
    <property type="entry name" value="Alpha-tectorin"/>
</dbReference>
<dbReference type="PANTHER" id="PTHR46160:SF9">
    <property type="entry name" value="PROTEIN PRY2-RELATED"/>
    <property type="match status" value="1"/>
</dbReference>
<name>A0A4W6E0Y7_LATCA</name>
<evidence type="ECO:0000259" key="3">
    <source>
        <dbReference type="PROSITE" id="PS51220"/>
    </source>
</evidence>
<feature type="transmembrane region" description="Helical" evidence="2">
    <location>
        <begin position="12"/>
        <end position="40"/>
    </location>
</feature>
<dbReference type="PANTHER" id="PTHR46160">
    <property type="entry name" value="ALPHA-TECTORIN-RELATED"/>
    <property type="match status" value="1"/>
</dbReference>
<dbReference type="AlphaFoldDB" id="A0A4W6E0Y7"/>
<reference evidence="4" key="3">
    <citation type="submission" date="2025-09" db="UniProtKB">
        <authorList>
            <consortium name="Ensembl"/>
        </authorList>
    </citation>
    <scope>IDENTIFICATION</scope>
</reference>
<dbReference type="GO" id="GO:0007160">
    <property type="term" value="P:cell-matrix adhesion"/>
    <property type="evidence" value="ECO:0007669"/>
    <property type="project" value="InterPro"/>
</dbReference>
<evidence type="ECO:0000313" key="5">
    <source>
        <dbReference type="Proteomes" id="UP000314980"/>
    </source>
</evidence>
<feature type="domain" description="NIDO" evidence="3">
    <location>
        <begin position="118"/>
        <end position="256"/>
    </location>
</feature>
<dbReference type="InterPro" id="IPR003886">
    <property type="entry name" value="NIDO_dom"/>
</dbReference>
<keyword evidence="2" id="KW-1133">Transmembrane helix</keyword>
<evidence type="ECO:0000256" key="1">
    <source>
        <dbReference type="SAM" id="MobiDB-lite"/>
    </source>
</evidence>
<accession>A0A4W6E0Y7</accession>
<dbReference type="Pfam" id="PF06119">
    <property type="entry name" value="NIDO"/>
    <property type="match status" value="1"/>
</dbReference>
<evidence type="ECO:0000313" key="4">
    <source>
        <dbReference type="Ensembl" id="ENSLCAP00010030593.1"/>
    </source>
</evidence>
<dbReference type="Ensembl" id="ENSLCAT00010031283.1">
    <property type="protein sequence ID" value="ENSLCAP00010030593.1"/>
    <property type="gene ID" value="ENSLCAG00010014367.1"/>
</dbReference>
<dbReference type="PROSITE" id="PS51220">
    <property type="entry name" value="NIDO"/>
    <property type="match status" value="1"/>
</dbReference>
<protein>
    <recommendedName>
        <fullName evidence="3">NIDO domain-containing protein</fullName>
    </recommendedName>
</protein>
<keyword evidence="5" id="KW-1185">Reference proteome</keyword>
<reference evidence="5" key="1">
    <citation type="submission" date="2015-09" db="EMBL/GenBank/DDBJ databases">
        <authorList>
            <person name="Sai Rama Sridatta P."/>
        </authorList>
    </citation>
    <scope>NUCLEOTIDE SEQUENCE [LARGE SCALE GENOMIC DNA]</scope>
</reference>
<evidence type="ECO:0000256" key="2">
    <source>
        <dbReference type="SAM" id="Phobius"/>
    </source>
</evidence>
<dbReference type="Proteomes" id="UP000314980">
    <property type="component" value="Unassembled WGS sequence"/>
</dbReference>
<feature type="region of interest" description="Disordered" evidence="1">
    <location>
        <begin position="258"/>
        <end position="306"/>
    </location>
</feature>
<organism evidence="4 5">
    <name type="scientific">Lates calcarifer</name>
    <name type="common">Barramundi</name>
    <name type="synonym">Holocentrus calcarifer</name>
    <dbReference type="NCBI Taxonomy" id="8187"/>
    <lineage>
        <taxon>Eukaryota</taxon>
        <taxon>Metazoa</taxon>
        <taxon>Chordata</taxon>
        <taxon>Craniata</taxon>
        <taxon>Vertebrata</taxon>
        <taxon>Euteleostomi</taxon>
        <taxon>Actinopterygii</taxon>
        <taxon>Neopterygii</taxon>
        <taxon>Teleostei</taxon>
        <taxon>Neoteleostei</taxon>
        <taxon>Acanthomorphata</taxon>
        <taxon>Carangaria</taxon>
        <taxon>Carangaria incertae sedis</taxon>
        <taxon>Centropomidae</taxon>
        <taxon>Lates</taxon>
    </lineage>
</organism>